<dbReference type="Proteomes" id="UP000601223">
    <property type="component" value="Unassembled WGS sequence"/>
</dbReference>
<keyword evidence="2" id="KW-1185">Reference proteome</keyword>
<comment type="caution">
    <text evidence="1">The sequence shown here is derived from an EMBL/GenBank/DDBJ whole genome shotgun (WGS) entry which is preliminary data.</text>
</comment>
<accession>A0A8J3JQU7</accession>
<reference evidence="1 2" key="1">
    <citation type="submission" date="2021-01" db="EMBL/GenBank/DDBJ databases">
        <title>Whole genome shotgun sequence of Catellatospora bangladeshensis NBRC 107357.</title>
        <authorList>
            <person name="Komaki H."/>
            <person name="Tamura T."/>
        </authorList>
    </citation>
    <scope>NUCLEOTIDE SEQUENCE [LARGE SCALE GENOMIC DNA]</scope>
    <source>
        <strain evidence="1 2">NBRC 107357</strain>
    </source>
</reference>
<dbReference type="RefSeq" id="WP_203750210.1">
    <property type="nucleotide sequence ID" value="NZ_BONF01000029.1"/>
</dbReference>
<dbReference type="PROSITE" id="PS51257">
    <property type="entry name" value="PROKAR_LIPOPROTEIN"/>
    <property type="match status" value="1"/>
</dbReference>
<sequence length="75" mass="7940">MKRSIRPAESARRQIAAATFLLSEHQPAGTTLCSCGRLLPCTVAIASSRAHEHNSTVLALLNATMELPTIAVAGR</sequence>
<evidence type="ECO:0000313" key="1">
    <source>
        <dbReference type="EMBL" id="GIF83415.1"/>
    </source>
</evidence>
<organism evidence="1 2">
    <name type="scientific">Catellatospora bangladeshensis</name>
    <dbReference type="NCBI Taxonomy" id="310355"/>
    <lineage>
        <taxon>Bacteria</taxon>
        <taxon>Bacillati</taxon>
        <taxon>Actinomycetota</taxon>
        <taxon>Actinomycetes</taxon>
        <taxon>Micromonosporales</taxon>
        <taxon>Micromonosporaceae</taxon>
        <taxon>Catellatospora</taxon>
    </lineage>
</organism>
<name>A0A8J3JQU7_9ACTN</name>
<gene>
    <name evidence="1" type="ORF">Cba03nite_47640</name>
</gene>
<evidence type="ECO:0000313" key="2">
    <source>
        <dbReference type="Proteomes" id="UP000601223"/>
    </source>
</evidence>
<proteinExistence type="predicted"/>
<protein>
    <submittedName>
        <fullName evidence="1">Uncharacterized protein</fullName>
    </submittedName>
</protein>
<dbReference type="EMBL" id="BONF01000029">
    <property type="protein sequence ID" value="GIF83415.1"/>
    <property type="molecule type" value="Genomic_DNA"/>
</dbReference>
<dbReference type="AlphaFoldDB" id="A0A8J3JQU7"/>